<name>A0A6J6EDU1_9ZZZZ</name>
<dbReference type="CDD" id="cd00082">
    <property type="entry name" value="HisKA"/>
    <property type="match status" value="1"/>
</dbReference>
<evidence type="ECO:0000313" key="14">
    <source>
        <dbReference type="EMBL" id="CAB4574347.1"/>
    </source>
</evidence>
<dbReference type="SUPFAM" id="SSF47384">
    <property type="entry name" value="Homodimeric domain of signal transducing histidine kinase"/>
    <property type="match status" value="1"/>
</dbReference>
<protein>
    <recommendedName>
        <fullName evidence="3">histidine kinase</fullName>
        <ecNumber evidence="3">2.7.13.3</ecNumber>
    </recommendedName>
</protein>
<dbReference type="PANTHER" id="PTHR45436">
    <property type="entry name" value="SENSOR HISTIDINE KINASE YKOH"/>
    <property type="match status" value="1"/>
</dbReference>
<dbReference type="Pfam" id="PF00512">
    <property type="entry name" value="HisKA"/>
    <property type="match status" value="1"/>
</dbReference>
<dbReference type="SMART" id="SM00304">
    <property type="entry name" value="HAMP"/>
    <property type="match status" value="1"/>
</dbReference>
<proteinExistence type="predicted"/>
<dbReference type="Gene3D" id="1.10.287.130">
    <property type="match status" value="1"/>
</dbReference>
<feature type="domain" description="HAMP" evidence="13">
    <location>
        <begin position="182"/>
        <end position="235"/>
    </location>
</feature>
<dbReference type="InterPro" id="IPR003661">
    <property type="entry name" value="HisK_dim/P_dom"/>
</dbReference>
<dbReference type="InterPro" id="IPR003594">
    <property type="entry name" value="HATPase_dom"/>
</dbReference>
<evidence type="ECO:0000259" key="12">
    <source>
        <dbReference type="PROSITE" id="PS50109"/>
    </source>
</evidence>
<dbReference type="CDD" id="cd06225">
    <property type="entry name" value="HAMP"/>
    <property type="match status" value="1"/>
</dbReference>
<comment type="catalytic activity">
    <reaction evidence="1">
        <text>ATP + protein L-histidine = ADP + protein N-phospho-L-histidine.</text>
        <dbReference type="EC" id="2.7.13.3"/>
    </reaction>
</comment>
<keyword evidence="6 11" id="KW-0812">Transmembrane</keyword>
<sequence>MSLRWKLTLALAVIAALGTGLVGALSYQSTQSRLMTEIDRSLVNATDRFLDRRGGGRGDRPGSFDNLRLSIPERPLGIEQFVVQLIDPSGDVLASTEGVTIPVTPRVMSLMGGDGEPWSSTERADDDATYRLRSFATPIGVVRVGRDLTETDNVLADLRTRAVLLSTLVAAVAAVIGWLIALRVTSRLRRLSIAAENVATTGRLNVDAPVTGRDEAGRLGRSFSEMLAALSRSKEQQQRLVEDAGHELRTPLTSLRTNLDVLKRHPTMDDETRSQILADIDRDTAELSNLVEEVVAVAADRHTTELPEPVRLSEAVERVVHKARRRTSRDIVVVADDSIVMVRPALLERAISNLIDNALKFDVSDSPIDVAVRRGEIAVSDRGPGIPEADLANVFERFHRSVTARTMPGSGLGLSIVSEVATSHGGTVFARNRAGGGAEVGLVLPCEDRNA</sequence>
<keyword evidence="5" id="KW-0808">Transferase</keyword>
<dbReference type="EC" id="2.7.13.3" evidence="3"/>
<dbReference type="InterPro" id="IPR004358">
    <property type="entry name" value="Sig_transdc_His_kin-like_C"/>
</dbReference>
<dbReference type="SMART" id="SM00388">
    <property type="entry name" value="HisKA"/>
    <property type="match status" value="1"/>
</dbReference>
<evidence type="ECO:0000256" key="10">
    <source>
        <dbReference type="ARBA" id="ARBA00023136"/>
    </source>
</evidence>
<dbReference type="SUPFAM" id="SSF158472">
    <property type="entry name" value="HAMP domain-like"/>
    <property type="match status" value="1"/>
</dbReference>
<dbReference type="Gene3D" id="6.10.340.10">
    <property type="match status" value="1"/>
</dbReference>
<dbReference type="AlphaFoldDB" id="A0A6J6EDU1"/>
<keyword evidence="7" id="KW-0418">Kinase</keyword>
<dbReference type="InterPro" id="IPR036097">
    <property type="entry name" value="HisK_dim/P_sf"/>
</dbReference>
<evidence type="ECO:0000256" key="11">
    <source>
        <dbReference type="SAM" id="Phobius"/>
    </source>
</evidence>
<evidence type="ECO:0000256" key="9">
    <source>
        <dbReference type="ARBA" id="ARBA00023012"/>
    </source>
</evidence>
<dbReference type="Pfam" id="PF00672">
    <property type="entry name" value="HAMP"/>
    <property type="match status" value="1"/>
</dbReference>
<keyword evidence="8 11" id="KW-1133">Transmembrane helix</keyword>
<dbReference type="PROSITE" id="PS50109">
    <property type="entry name" value="HIS_KIN"/>
    <property type="match status" value="1"/>
</dbReference>
<dbReference type="GO" id="GO:0000155">
    <property type="term" value="F:phosphorelay sensor kinase activity"/>
    <property type="evidence" value="ECO:0007669"/>
    <property type="project" value="InterPro"/>
</dbReference>
<evidence type="ECO:0000256" key="2">
    <source>
        <dbReference type="ARBA" id="ARBA00004370"/>
    </source>
</evidence>
<dbReference type="CDD" id="cd00075">
    <property type="entry name" value="HATPase"/>
    <property type="match status" value="1"/>
</dbReference>
<dbReference type="SUPFAM" id="SSF55874">
    <property type="entry name" value="ATPase domain of HSP90 chaperone/DNA topoisomerase II/histidine kinase"/>
    <property type="match status" value="1"/>
</dbReference>
<keyword evidence="4" id="KW-0597">Phosphoprotein</keyword>
<keyword evidence="9" id="KW-0902">Two-component regulatory system</keyword>
<gene>
    <name evidence="14" type="ORF">UFOPK1722_00592</name>
</gene>
<evidence type="ECO:0000256" key="6">
    <source>
        <dbReference type="ARBA" id="ARBA00022692"/>
    </source>
</evidence>
<evidence type="ECO:0000259" key="13">
    <source>
        <dbReference type="PROSITE" id="PS50885"/>
    </source>
</evidence>
<dbReference type="InterPro" id="IPR003660">
    <property type="entry name" value="HAMP_dom"/>
</dbReference>
<dbReference type="EMBL" id="CAEZTS010000037">
    <property type="protein sequence ID" value="CAB4574347.1"/>
    <property type="molecule type" value="Genomic_DNA"/>
</dbReference>
<feature type="domain" description="Histidine kinase" evidence="12">
    <location>
        <begin position="243"/>
        <end position="448"/>
    </location>
</feature>
<feature type="transmembrane region" description="Helical" evidence="11">
    <location>
        <begin position="162"/>
        <end position="182"/>
    </location>
</feature>
<evidence type="ECO:0000256" key="5">
    <source>
        <dbReference type="ARBA" id="ARBA00022679"/>
    </source>
</evidence>
<dbReference type="Pfam" id="PF02518">
    <property type="entry name" value="HATPase_c"/>
    <property type="match status" value="1"/>
</dbReference>
<organism evidence="14">
    <name type="scientific">freshwater metagenome</name>
    <dbReference type="NCBI Taxonomy" id="449393"/>
    <lineage>
        <taxon>unclassified sequences</taxon>
        <taxon>metagenomes</taxon>
        <taxon>ecological metagenomes</taxon>
    </lineage>
</organism>
<evidence type="ECO:0000256" key="7">
    <source>
        <dbReference type="ARBA" id="ARBA00022777"/>
    </source>
</evidence>
<dbReference type="SMART" id="SM00387">
    <property type="entry name" value="HATPase_c"/>
    <property type="match status" value="1"/>
</dbReference>
<dbReference type="PANTHER" id="PTHR45436:SF5">
    <property type="entry name" value="SENSOR HISTIDINE KINASE TRCS"/>
    <property type="match status" value="1"/>
</dbReference>
<dbReference type="PROSITE" id="PS50885">
    <property type="entry name" value="HAMP"/>
    <property type="match status" value="1"/>
</dbReference>
<dbReference type="PRINTS" id="PR00344">
    <property type="entry name" value="BCTRLSENSOR"/>
</dbReference>
<evidence type="ECO:0000256" key="3">
    <source>
        <dbReference type="ARBA" id="ARBA00012438"/>
    </source>
</evidence>
<comment type="subcellular location">
    <subcellularLocation>
        <location evidence="2">Membrane</location>
    </subcellularLocation>
</comment>
<accession>A0A6J6EDU1</accession>
<dbReference type="Gene3D" id="3.30.565.10">
    <property type="entry name" value="Histidine kinase-like ATPase, C-terminal domain"/>
    <property type="match status" value="1"/>
</dbReference>
<reference evidence="14" key="1">
    <citation type="submission" date="2020-05" db="EMBL/GenBank/DDBJ databases">
        <authorList>
            <person name="Chiriac C."/>
            <person name="Salcher M."/>
            <person name="Ghai R."/>
            <person name="Kavagutti S V."/>
        </authorList>
    </citation>
    <scope>NUCLEOTIDE SEQUENCE</scope>
</reference>
<evidence type="ECO:0000256" key="8">
    <source>
        <dbReference type="ARBA" id="ARBA00022989"/>
    </source>
</evidence>
<evidence type="ECO:0000256" key="4">
    <source>
        <dbReference type="ARBA" id="ARBA00022553"/>
    </source>
</evidence>
<dbReference type="InterPro" id="IPR005467">
    <property type="entry name" value="His_kinase_dom"/>
</dbReference>
<dbReference type="GO" id="GO:0016020">
    <property type="term" value="C:membrane"/>
    <property type="evidence" value="ECO:0007669"/>
    <property type="project" value="UniProtKB-SubCell"/>
</dbReference>
<evidence type="ECO:0000256" key="1">
    <source>
        <dbReference type="ARBA" id="ARBA00000085"/>
    </source>
</evidence>
<dbReference type="InterPro" id="IPR050428">
    <property type="entry name" value="TCS_sensor_his_kinase"/>
</dbReference>
<keyword evidence="10 11" id="KW-0472">Membrane</keyword>
<dbReference type="InterPro" id="IPR036890">
    <property type="entry name" value="HATPase_C_sf"/>
</dbReference>